<feature type="domain" description="XdhC- CoxI" evidence="1">
    <location>
        <begin position="15"/>
        <end position="76"/>
    </location>
</feature>
<dbReference type="PANTHER" id="PTHR30388:SF6">
    <property type="entry name" value="XANTHINE DEHYDROGENASE SUBUNIT A-RELATED"/>
    <property type="match status" value="1"/>
</dbReference>
<dbReference type="Gene3D" id="3.40.50.720">
    <property type="entry name" value="NAD(P)-binding Rossmann-like Domain"/>
    <property type="match status" value="1"/>
</dbReference>
<dbReference type="Pfam" id="PF13478">
    <property type="entry name" value="XdhC_C"/>
    <property type="match status" value="1"/>
</dbReference>
<dbReference type="InterPro" id="IPR052698">
    <property type="entry name" value="MoCofactor_Util/Proc"/>
</dbReference>
<evidence type="ECO:0000259" key="1">
    <source>
        <dbReference type="Pfam" id="PF02625"/>
    </source>
</evidence>
<proteinExistence type="predicted"/>
<accession>A0ABW0R796</accession>
<dbReference type="Proteomes" id="UP001596108">
    <property type="component" value="Unassembled WGS sequence"/>
</dbReference>
<protein>
    <submittedName>
        <fullName evidence="3">XdhC family protein</fullName>
    </submittedName>
</protein>
<comment type="caution">
    <text evidence="3">The sequence shown here is derived from an EMBL/GenBank/DDBJ whole genome shotgun (WGS) entry which is preliminary data.</text>
</comment>
<evidence type="ECO:0000313" key="4">
    <source>
        <dbReference type="Proteomes" id="UP001596108"/>
    </source>
</evidence>
<gene>
    <name evidence="3" type="ORF">ACFPQ4_23535</name>
</gene>
<sequence length="355" mass="38302">MDHYDILMHARDRADVAVLATLLHVEGHAYRKQGAAMLLLSGGGRLGSLSPGCLETDLAERAEVLTRSGRSEIIVYNLRPEEDAIWGEAIGCGGKLTILLEPLAGPLRRLLSNACNEVEAGREATLVRYASANPRLIDGEAIKYALMTSGRDAAYANMLQATGWKRLFSAAYAPRPRVIVFGADDGTVPLCELAAKSGFRVAVGDWRPELSDPARYPNAICETGTPAQLAERLAIDRNDYIVICSHHIRRDREMLELALAIHPVYLGVMGSTTRIKHLFEGLSIPSWVCAPVGLRIGADGPNQIAVSIVAELISARSAASKAQGGIDDGLRRHLFSGGEQQEDGYAQAVPNACPW</sequence>
<feature type="domain" description="XdhC Rossmann" evidence="2">
    <location>
        <begin position="178"/>
        <end position="312"/>
    </location>
</feature>
<dbReference type="InterPro" id="IPR003777">
    <property type="entry name" value="XdhC_CoxI"/>
</dbReference>
<evidence type="ECO:0000259" key="2">
    <source>
        <dbReference type="Pfam" id="PF13478"/>
    </source>
</evidence>
<organism evidence="3 4">
    <name type="scientific">Cohnella yongneupensis</name>
    <dbReference type="NCBI Taxonomy" id="425006"/>
    <lineage>
        <taxon>Bacteria</taxon>
        <taxon>Bacillati</taxon>
        <taxon>Bacillota</taxon>
        <taxon>Bacilli</taxon>
        <taxon>Bacillales</taxon>
        <taxon>Paenibacillaceae</taxon>
        <taxon>Cohnella</taxon>
    </lineage>
</organism>
<dbReference type="InterPro" id="IPR027051">
    <property type="entry name" value="XdhC_Rossmann_dom"/>
</dbReference>
<dbReference type="Pfam" id="PF02625">
    <property type="entry name" value="XdhC_CoxI"/>
    <property type="match status" value="1"/>
</dbReference>
<dbReference type="PANTHER" id="PTHR30388">
    <property type="entry name" value="ALDEHYDE OXIDOREDUCTASE MOLYBDENUM COFACTOR ASSEMBLY PROTEIN"/>
    <property type="match status" value="1"/>
</dbReference>
<evidence type="ECO:0000313" key="3">
    <source>
        <dbReference type="EMBL" id="MFC5532399.1"/>
    </source>
</evidence>
<dbReference type="EMBL" id="JBHSNC010000057">
    <property type="protein sequence ID" value="MFC5532399.1"/>
    <property type="molecule type" value="Genomic_DNA"/>
</dbReference>
<name>A0ABW0R796_9BACL</name>
<reference evidence="4" key="1">
    <citation type="journal article" date="2019" name="Int. J. Syst. Evol. Microbiol.">
        <title>The Global Catalogue of Microorganisms (GCM) 10K type strain sequencing project: providing services to taxonomists for standard genome sequencing and annotation.</title>
        <authorList>
            <consortium name="The Broad Institute Genomics Platform"/>
            <consortium name="The Broad Institute Genome Sequencing Center for Infectious Disease"/>
            <person name="Wu L."/>
            <person name="Ma J."/>
        </authorList>
    </citation>
    <scope>NUCLEOTIDE SEQUENCE [LARGE SCALE GENOMIC DNA]</scope>
    <source>
        <strain evidence="4">CGMCC 1.18578</strain>
    </source>
</reference>
<keyword evidence="4" id="KW-1185">Reference proteome</keyword>
<dbReference type="RefSeq" id="WP_378114362.1">
    <property type="nucleotide sequence ID" value="NZ_JBHSNC010000057.1"/>
</dbReference>